<evidence type="ECO:0000313" key="1">
    <source>
        <dbReference type="EMBL" id="KSA02955.1"/>
    </source>
</evidence>
<keyword evidence="2" id="KW-1185">Reference proteome</keyword>
<dbReference type="AlphaFoldDB" id="A0A0V1Q342"/>
<sequence length="73" mass="8680">MSSIDDRINEAWCKLKTSHNQEHTLTIEARSLEKLIADQSNSEELQKELKDLVMKWYWNGYYQGFDDNNLKSK</sequence>
<comment type="caution">
    <text evidence="1">The sequence shown here is derived from an EMBL/GenBank/DDBJ whole genome shotgun (WGS) entry which is preliminary data.</text>
</comment>
<name>A0A0V1Q342_9ASCO</name>
<proteinExistence type="predicted"/>
<dbReference type="Proteomes" id="UP000054251">
    <property type="component" value="Unassembled WGS sequence"/>
</dbReference>
<organism evidence="1 2">
    <name type="scientific">Debaryomyces fabryi</name>
    <dbReference type="NCBI Taxonomy" id="58627"/>
    <lineage>
        <taxon>Eukaryota</taxon>
        <taxon>Fungi</taxon>
        <taxon>Dikarya</taxon>
        <taxon>Ascomycota</taxon>
        <taxon>Saccharomycotina</taxon>
        <taxon>Pichiomycetes</taxon>
        <taxon>Debaryomycetaceae</taxon>
        <taxon>Debaryomyces</taxon>
    </lineage>
</organism>
<gene>
    <name evidence="1" type="ORF">AC631_01320</name>
</gene>
<accession>A0A0V1Q342</accession>
<evidence type="ECO:0000313" key="2">
    <source>
        <dbReference type="Proteomes" id="UP000054251"/>
    </source>
</evidence>
<protein>
    <submittedName>
        <fullName evidence="1">Uncharacterized protein</fullName>
    </submittedName>
</protein>
<dbReference type="RefSeq" id="XP_015469057.1">
    <property type="nucleotide sequence ID" value="XM_015610150.1"/>
</dbReference>
<dbReference type="EMBL" id="LMYN01000017">
    <property type="protein sequence ID" value="KSA02955.1"/>
    <property type="molecule type" value="Genomic_DNA"/>
</dbReference>
<reference evidence="1 2" key="1">
    <citation type="submission" date="2015-11" db="EMBL/GenBank/DDBJ databases">
        <title>The genome of Debaryomyces fabryi.</title>
        <authorList>
            <person name="Tafer H."/>
            <person name="Lopandic K."/>
        </authorList>
    </citation>
    <scope>NUCLEOTIDE SEQUENCE [LARGE SCALE GENOMIC DNA]</scope>
    <source>
        <strain evidence="1 2">CBS 789</strain>
    </source>
</reference>
<dbReference type="OrthoDB" id="4024478at2759"/>
<dbReference type="GeneID" id="26838329"/>